<dbReference type="GO" id="GO:0005829">
    <property type="term" value="C:cytosol"/>
    <property type="evidence" value="ECO:0007669"/>
    <property type="project" value="TreeGrafter"/>
</dbReference>
<dbReference type="PROSITE" id="PS51273">
    <property type="entry name" value="GATASE_TYPE_1"/>
    <property type="match status" value="1"/>
</dbReference>
<protein>
    <submittedName>
        <fullName evidence="2">Type 1 glutamine amidotransferase</fullName>
    </submittedName>
</protein>
<accession>A0A9X3UMY8</accession>
<evidence type="ECO:0000259" key="1">
    <source>
        <dbReference type="Pfam" id="PF00117"/>
    </source>
</evidence>
<dbReference type="RefSeq" id="WP_267991387.1">
    <property type="nucleotide sequence ID" value="NZ_JAPJZI010000001.1"/>
</dbReference>
<keyword evidence="3" id="KW-1185">Reference proteome</keyword>
<feature type="domain" description="Glutamine amidotransferase" evidence="1">
    <location>
        <begin position="28"/>
        <end position="177"/>
    </location>
</feature>
<dbReference type="Gene3D" id="3.40.50.880">
    <property type="match status" value="1"/>
</dbReference>
<dbReference type="SUPFAM" id="SSF52317">
    <property type="entry name" value="Class I glutamine amidotransferase-like"/>
    <property type="match status" value="1"/>
</dbReference>
<dbReference type="Pfam" id="PF00117">
    <property type="entry name" value="GATase"/>
    <property type="match status" value="1"/>
</dbReference>
<dbReference type="PANTHER" id="PTHR42695:SF5">
    <property type="entry name" value="GLUTAMINE AMIDOTRANSFERASE YLR126C-RELATED"/>
    <property type="match status" value="1"/>
</dbReference>
<sequence>MKIGILQTGRSPEQLLEERGDYDMLFKRYLGGRGFEFVTYPVLDDILPKTPDEADGWLITGSRFGVYEDHAWIPPLEAFLRRAYGDGVPIVGICFGHQILAQALGGRVEKFSGGWSVGPETYDSERFGRQSIIAFHQDQVVEPPAEARVVGASPFCANAMLAYSDKALTVQPHPEFNAPFLADLLDARGDILPADIAARARANLNQPLTSGGFADEIEWFFKGARRNSER</sequence>
<reference evidence="2" key="1">
    <citation type="submission" date="2022-11" db="EMBL/GenBank/DDBJ databases">
        <title>Draft genome sequence of Hoeflea poritis E7-10 and Hoeflea prorocentri PM5-8, separated from scleractinian coral Porites lutea and marine dinoflagellate.</title>
        <authorList>
            <person name="Zhang G."/>
            <person name="Wei Q."/>
            <person name="Cai L."/>
        </authorList>
    </citation>
    <scope>NUCLEOTIDE SEQUENCE</scope>
    <source>
        <strain evidence="2">PM5-8</strain>
    </source>
</reference>
<organism evidence="2 3">
    <name type="scientific">Hoeflea prorocentri</name>
    <dbReference type="NCBI Taxonomy" id="1922333"/>
    <lineage>
        <taxon>Bacteria</taxon>
        <taxon>Pseudomonadati</taxon>
        <taxon>Pseudomonadota</taxon>
        <taxon>Alphaproteobacteria</taxon>
        <taxon>Hyphomicrobiales</taxon>
        <taxon>Rhizobiaceae</taxon>
        <taxon>Hoeflea</taxon>
    </lineage>
</organism>
<dbReference type="AlphaFoldDB" id="A0A9X3UMY8"/>
<dbReference type="PANTHER" id="PTHR42695">
    <property type="entry name" value="GLUTAMINE AMIDOTRANSFERASE YLR126C-RELATED"/>
    <property type="match status" value="1"/>
</dbReference>
<dbReference type="InterPro" id="IPR044992">
    <property type="entry name" value="ChyE-like"/>
</dbReference>
<keyword evidence="2" id="KW-0315">Glutamine amidotransferase</keyword>
<proteinExistence type="predicted"/>
<evidence type="ECO:0000313" key="3">
    <source>
        <dbReference type="Proteomes" id="UP001151234"/>
    </source>
</evidence>
<dbReference type="CDD" id="cd01741">
    <property type="entry name" value="GATase1_1"/>
    <property type="match status" value="1"/>
</dbReference>
<comment type="caution">
    <text evidence="2">The sequence shown here is derived from an EMBL/GenBank/DDBJ whole genome shotgun (WGS) entry which is preliminary data.</text>
</comment>
<name>A0A9X3UMY8_9HYPH</name>
<dbReference type="InterPro" id="IPR017926">
    <property type="entry name" value="GATASE"/>
</dbReference>
<dbReference type="Proteomes" id="UP001151234">
    <property type="component" value="Unassembled WGS sequence"/>
</dbReference>
<evidence type="ECO:0000313" key="2">
    <source>
        <dbReference type="EMBL" id="MDA5399974.1"/>
    </source>
</evidence>
<gene>
    <name evidence="2" type="ORF">OQ273_15430</name>
</gene>
<dbReference type="EMBL" id="JAPJZI010000001">
    <property type="protein sequence ID" value="MDA5399974.1"/>
    <property type="molecule type" value="Genomic_DNA"/>
</dbReference>
<dbReference type="InterPro" id="IPR029062">
    <property type="entry name" value="Class_I_gatase-like"/>
</dbReference>